<evidence type="ECO:0000313" key="1">
    <source>
        <dbReference type="EMBL" id="PTD06401.1"/>
    </source>
</evidence>
<name>A0A2T4GS79_FUSCU</name>
<accession>A0A2T4GS79</accession>
<protein>
    <recommendedName>
        <fullName evidence="3">Transcription factor domain-containing protein</fullName>
    </recommendedName>
</protein>
<gene>
    <name evidence="1" type="ORF">FCULG_00011855</name>
</gene>
<reference evidence="1 2" key="1">
    <citation type="submission" date="2018-02" db="EMBL/GenBank/DDBJ databases">
        <title>Fusarium culmorum secondary metabolites in fungal-bacterial-plant interactions.</title>
        <authorList>
            <person name="Schmidt R."/>
        </authorList>
    </citation>
    <scope>NUCLEOTIDE SEQUENCE [LARGE SCALE GENOMIC DNA]</scope>
    <source>
        <strain evidence="1 2">PV</strain>
    </source>
</reference>
<sequence>MWVNNFFHTNGPRFHPSVKDDALIDAKLLHLLPDLMQMGHVHIDSCVLVVYYCVLWQGHFVLDEVTARLKEQDPRLRRNIYISCLRAVSTWQRQASGSVTDFIAATFMAQVAAENFDFQLCWEMHRLACIWSEAMQLHNIDSNEASGQSLIATTDGGRMSMWNLVRMELFFRLISGKAPSFSFDLSEWRINLPSLFSEEVHLQEAVPTTAFLAGSRVTLILIRYFQVIQEPDGQQDKLSLFGWQQSFKRETVDGWYLSELALGCYSSILLMLRTVSGQNHDQVDKSAIFEQMSLCKETELQASHRTVLIVCHMIEVIRLPESQSLSLALGVYYVQVAYATAVAHVLDKPKAATVGNDLLQLKRFGSCINEVASMASEFVPFARTLRSVQAQLEAQVAQ</sequence>
<evidence type="ECO:0000313" key="2">
    <source>
        <dbReference type="Proteomes" id="UP000241587"/>
    </source>
</evidence>
<organism evidence="1 2">
    <name type="scientific">Fusarium culmorum</name>
    <dbReference type="NCBI Taxonomy" id="5516"/>
    <lineage>
        <taxon>Eukaryota</taxon>
        <taxon>Fungi</taxon>
        <taxon>Dikarya</taxon>
        <taxon>Ascomycota</taxon>
        <taxon>Pezizomycotina</taxon>
        <taxon>Sordariomycetes</taxon>
        <taxon>Hypocreomycetidae</taxon>
        <taxon>Hypocreales</taxon>
        <taxon>Nectriaceae</taxon>
        <taxon>Fusarium</taxon>
    </lineage>
</organism>
<dbReference type="Proteomes" id="UP000241587">
    <property type="component" value="Unassembled WGS sequence"/>
</dbReference>
<evidence type="ECO:0008006" key="3">
    <source>
        <dbReference type="Google" id="ProtNLM"/>
    </source>
</evidence>
<dbReference type="AlphaFoldDB" id="A0A2T4GS79"/>
<proteinExistence type="predicted"/>
<keyword evidence="2" id="KW-1185">Reference proteome</keyword>
<dbReference type="OrthoDB" id="39175at2759"/>
<comment type="caution">
    <text evidence="1">The sequence shown here is derived from an EMBL/GenBank/DDBJ whole genome shotgun (WGS) entry which is preliminary data.</text>
</comment>
<dbReference type="EMBL" id="PVEM01000007">
    <property type="protein sequence ID" value="PTD06401.1"/>
    <property type="molecule type" value="Genomic_DNA"/>
</dbReference>